<organism evidence="1 2">
    <name type="scientific">Hymenobacter lapidiphilus</name>
    <dbReference type="NCBI Taxonomy" id="2608003"/>
    <lineage>
        <taxon>Bacteria</taxon>
        <taxon>Pseudomonadati</taxon>
        <taxon>Bacteroidota</taxon>
        <taxon>Cytophagia</taxon>
        <taxon>Cytophagales</taxon>
        <taxon>Hymenobacteraceae</taxon>
        <taxon>Hymenobacter</taxon>
    </lineage>
</organism>
<comment type="caution">
    <text evidence="1">The sequence shown here is derived from an EMBL/GenBank/DDBJ whole genome shotgun (WGS) entry which is preliminary data.</text>
</comment>
<feature type="non-terminal residue" evidence="1">
    <location>
        <position position="73"/>
    </location>
</feature>
<dbReference type="EMBL" id="JABKAU010000121">
    <property type="protein sequence ID" value="NVO33560.1"/>
    <property type="molecule type" value="Genomic_DNA"/>
</dbReference>
<protein>
    <submittedName>
        <fullName evidence="1">Uncharacterized protein</fullName>
    </submittedName>
</protein>
<dbReference type="Proteomes" id="UP000565521">
    <property type="component" value="Unassembled WGS sequence"/>
</dbReference>
<dbReference type="AlphaFoldDB" id="A0A7Y7PT97"/>
<evidence type="ECO:0000313" key="1">
    <source>
        <dbReference type="EMBL" id="NVO33560.1"/>
    </source>
</evidence>
<gene>
    <name evidence="1" type="ORF">HW554_20380</name>
</gene>
<dbReference type="RefSeq" id="WP_176910362.1">
    <property type="nucleotide sequence ID" value="NZ_JABKAU010000121.1"/>
</dbReference>
<proteinExistence type="predicted"/>
<evidence type="ECO:0000313" key="2">
    <source>
        <dbReference type="Proteomes" id="UP000565521"/>
    </source>
</evidence>
<keyword evidence="2" id="KW-1185">Reference proteome</keyword>
<feature type="non-terminal residue" evidence="1">
    <location>
        <position position="1"/>
    </location>
</feature>
<name>A0A7Y7PT97_9BACT</name>
<accession>A0A7Y7PT97</accession>
<reference evidence="1 2" key="1">
    <citation type="submission" date="2020-05" db="EMBL/GenBank/DDBJ databases">
        <title>Hymenobacter terrestris sp. nov. and Hymenobacter lapidiphilus sp. nov., isolated from regoliths in Antarctica.</title>
        <authorList>
            <person name="Sedlacek I."/>
            <person name="Pantucek R."/>
            <person name="Zeman M."/>
            <person name="Holochova P."/>
            <person name="Kralova S."/>
            <person name="Stankova E."/>
            <person name="Sedo O."/>
            <person name="Micenkova L."/>
            <person name="Svec P."/>
            <person name="Gupta V."/>
            <person name="Sood U."/>
            <person name="Korpole U.S."/>
            <person name="Lal R."/>
        </authorList>
    </citation>
    <scope>NUCLEOTIDE SEQUENCE [LARGE SCALE GENOMIC DNA]</scope>
    <source>
        <strain evidence="1 2">P5342</strain>
    </source>
</reference>
<sequence>HPATADFMSSYRALDYLRHRDDAPVSPAEKGYALKAHGAGTRRRVDTLLCAVLLSRVDGIHLTADDWLDAAHR</sequence>